<dbReference type="RefSeq" id="WP_126072747.1">
    <property type="nucleotide sequence ID" value="NZ_CP051166.1"/>
</dbReference>
<gene>
    <name evidence="3" type="ORF">EJB06_04280</name>
</gene>
<keyword evidence="4" id="KW-1185">Reference proteome</keyword>
<proteinExistence type="predicted"/>
<evidence type="ECO:0000313" key="3">
    <source>
        <dbReference type="EMBL" id="RSZ60336.1"/>
    </source>
</evidence>
<name>A0A430HS43_9BURK</name>
<sequence length="187" mass="20965">MKCLPAASGLALALAHALALAMFLSSAPPAHAEAPAESRRQIEKIVEQFRVAIVNKDKDSFMKLFLREDITWASAYDDASLDRIMAKRTDKSLPRPKKSFSSSPRKFIEGIAKAAEPLEETFENVRIDADEDVAQVWVDYSFKAGNYRENWGKEAWHMVRTDDGWKIASVSWSMKLNPDPPPKAAAR</sequence>
<evidence type="ECO:0000313" key="4">
    <source>
        <dbReference type="Proteomes" id="UP000278085"/>
    </source>
</evidence>
<evidence type="ECO:0000256" key="1">
    <source>
        <dbReference type="SAM" id="SignalP"/>
    </source>
</evidence>
<dbReference type="InterPro" id="IPR037401">
    <property type="entry name" value="SnoaL-like"/>
</dbReference>
<dbReference type="EMBL" id="RXLQ01000002">
    <property type="protein sequence ID" value="RSZ60336.1"/>
    <property type="molecule type" value="Genomic_DNA"/>
</dbReference>
<dbReference type="Proteomes" id="UP000278085">
    <property type="component" value="Unassembled WGS sequence"/>
</dbReference>
<dbReference type="Pfam" id="PF13474">
    <property type="entry name" value="SnoaL_3"/>
    <property type="match status" value="1"/>
</dbReference>
<dbReference type="SUPFAM" id="SSF54427">
    <property type="entry name" value="NTF2-like"/>
    <property type="match status" value="1"/>
</dbReference>
<dbReference type="InterPro" id="IPR032710">
    <property type="entry name" value="NTF2-like_dom_sf"/>
</dbReference>
<comment type="caution">
    <text evidence="3">The sequence shown here is derived from an EMBL/GenBank/DDBJ whole genome shotgun (WGS) entry which is preliminary data.</text>
</comment>
<protein>
    <submittedName>
        <fullName evidence="3">Nuclear transport factor 2 family protein</fullName>
    </submittedName>
</protein>
<dbReference type="OrthoDB" id="118519at2"/>
<dbReference type="Gene3D" id="3.10.450.50">
    <property type="match status" value="1"/>
</dbReference>
<feature type="chain" id="PRO_5018969089" evidence="1">
    <location>
        <begin position="33"/>
        <end position="187"/>
    </location>
</feature>
<keyword evidence="1" id="KW-0732">Signal</keyword>
<accession>A0A430HS43</accession>
<organism evidence="3 4">
    <name type="scientific">Massilia atriviolacea</name>
    <dbReference type="NCBI Taxonomy" id="2495579"/>
    <lineage>
        <taxon>Bacteria</taxon>
        <taxon>Pseudomonadati</taxon>
        <taxon>Pseudomonadota</taxon>
        <taxon>Betaproteobacteria</taxon>
        <taxon>Burkholderiales</taxon>
        <taxon>Oxalobacteraceae</taxon>
        <taxon>Telluria group</taxon>
        <taxon>Massilia</taxon>
    </lineage>
</organism>
<feature type="signal peptide" evidence="1">
    <location>
        <begin position="1"/>
        <end position="32"/>
    </location>
</feature>
<evidence type="ECO:0000259" key="2">
    <source>
        <dbReference type="Pfam" id="PF13474"/>
    </source>
</evidence>
<dbReference type="AlphaFoldDB" id="A0A430HS43"/>
<feature type="domain" description="SnoaL-like" evidence="2">
    <location>
        <begin position="72"/>
        <end position="174"/>
    </location>
</feature>
<reference evidence="3 4" key="1">
    <citation type="submission" date="2018-12" db="EMBL/GenBank/DDBJ databases">
        <authorList>
            <person name="Yang E."/>
        </authorList>
    </citation>
    <scope>NUCLEOTIDE SEQUENCE [LARGE SCALE GENOMIC DNA]</scope>
    <source>
        <strain evidence="3 4">SOD</strain>
    </source>
</reference>